<dbReference type="PROSITE" id="PS00036">
    <property type="entry name" value="BZIP_BASIC"/>
    <property type="match status" value="1"/>
</dbReference>
<name>A0A4Y9Z776_9AGAM</name>
<feature type="domain" description="BZIP" evidence="3">
    <location>
        <begin position="24"/>
        <end position="38"/>
    </location>
</feature>
<dbReference type="EMBL" id="SEOQ01000105">
    <property type="protein sequence ID" value="TFY70372.1"/>
    <property type="molecule type" value="Genomic_DNA"/>
</dbReference>
<reference evidence="4 5" key="1">
    <citation type="submission" date="2019-02" db="EMBL/GenBank/DDBJ databases">
        <title>Genome sequencing of the rare red list fungi Dentipellis fragilis.</title>
        <authorList>
            <person name="Buettner E."/>
            <person name="Kellner H."/>
        </authorList>
    </citation>
    <scope>NUCLEOTIDE SEQUENCE [LARGE SCALE GENOMIC DNA]</scope>
    <source>
        <strain evidence="4 5">DSM 105465</strain>
    </source>
</reference>
<dbReference type="InterPro" id="IPR046347">
    <property type="entry name" value="bZIP_sf"/>
</dbReference>
<feature type="region of interest" description="Disordered" evidence="2">
    <location>
        <begin position="146"/>
        <end position="307"/>
    </location>
</feature>
<feature type="compositionally biased region" description="Polar residues" evidence="2">
    <location>
        <begin position="148"/>
        <end position="164"/>
    </location>
</feature>
<accession>A0A4Y9Z776</accession>
<feature type="compositionally biased region" description="Basic and acidic residues" evidence="2">
    <location>
        <begin position="172"/>
        <end position="181"/>
    </location>
</feature>
<dbReference type="AlphaFoldDB" id="A0A4Y9Z776"/>
<evidence type="ECO:0000313" key="4">
    <source>
        <dbReference type="EMBL" id="TFY70372.1"/>
    </source>
</evidence>
<dbReference type="InterPro" id="IPR004827">
    <property type="entry name" value="bZIP"/>
</dbReference>
<feature type="region of interest" description="Disordered" evidence="2">
    <location>
        <begin position="457"/>
        <end position="485"/>
    </location>
</feature>
<evidence type="ECO:0000256" key="2">
    <source>
        <dbReference type="SAM" id="MobiDB-lite"/>
    </source>
</evidence>
<evidence type="ECO:0000313" key="5">
    <source>
        <dbReference type="Proteomes" id="UP000298327"/>
    </source>
</evidence>
<dbReference type="SUPFAM" id="SSF57959">
    <property type="entry name" value="Leucine zipper domain"/>
    <property type="match status" value="1"/>
</dbReference>
<proteinExistence type="predicted"/>
<keyword evidence="1" id="KW-0175">Coiled coil</keyword>
<dbReference type="STRING" id="205917.A0A4Y9Z776"/>
<dbReference type="Gene3D" id="1.20.5.170">
    <property type="match status" value="1"/>
</dbReference>
<feature type="compositionally biased region" description="Acidic residues" evidence="2">
    <location>
        <begin position="472"/>
        <end position="485"/>
    </location>
</feature>
<feature type="compositionally biased region" description="Polar residues" evidence="2">
    <location>
        <begin position="213"/>
        <end position="248"/>
    </location>
</feature>
<gene>
    <name evidence="4" type="ORF">EVG20_g2625</name>
</gene>
<keyword evidence="5" id="KW-1185">Reference proteome</keyword>
<sequence length="485" mass="52288">MAPATSPTSQAKDDALRISDAALRKKKNADAQAAFRARRANYIATLEETVTNLEAVVLQLQDSCREARAEANELRQENSRLRHAGREREKFWRALYQTIKGADAHLEDFPPLPACFGPMHPQTTAVNSHLSSYPEDGMRYGNGESAVASASYQHTSSGEFSTRHASLPYNHPDPEHTHPDSRPMTSHRPPSKYGPYQTYSVQSAARDGAWPQPVTQTTSSGGESGRADSTNSSHSPTLVESPSITSADINYVSRYPVPDDQKGPPTIDNAPYVFPNSRSLSPSGSTPPSSSSTSLTSPFPFPYSDSALPQDRADFDYRRNSNGHALTLHGGIADISLASQGGDAVRYRLGPHRATTGADRPIFSPAVPQFNTNDGLHVGDPAGGDGEVLSYSRPQVRRGMSHFARSPSPGTAPMSGTLAVIKAQAFGALRRTRARTKKGADGAAKMALEALEARGIGMGVSTGTKRQRLQRDDEDDEDDDDDMQA</sequence>
<feature type="coiled-coil region" evidence="1">
    <location>
        <begin position="43"/>
        <end position="84"/>
    </location>
</feature>
<dbReference type="OrthoDB" id="2285533at2759"/>
<dbReference type="GO" id="GO:0003700">
    <property type="term" value="F:DNA-binding transcription factor activity"/>
    <property type="evidence" value="ECO:0007669"/>
    <property type="project" value="InterPro"/>
</dbReference>
<comment type="caution">
    <text evidence="4">The sequence shown here is derived from an EMBL/GenBank/DDBJ whole genome shotgun (WGS) entry which is preliminary data.</text>
</comment>
<dbReference type="Proteomes" id="UP000298327">
    <property type="component" value="Unassembled WGS sequence"/>
</dbReference>
<organism evidence="4 5">
    <name type="scientific">Dentipellis fragilis</name>
    <dbReference type="NCBI Taxonomy" id="205917"/>
    <lineage>
        <taxon>Eukaryota</taxon>
        <taxon>Fungi</taxon>
        <taxon>Dikarya</taxon>
        <taxon>Basidiomycota</taxon>
        <taxon>Agaricomycotina</taxon>
        <taxon>Agaricomycetes</taxon>
        <taxon>Russulales</taxon>
        <taxon>Hericiaceae</taxon>
        <taxon>Dentipellis</taxon>
    </lineage>
</organism>
<evidence type="ECO:0000256" key="1">
    <source>
        <dbReference type="SAM" id="Coils"/>
    </source>
</evidence>
<feature type="compositionally biased region" description="Low complexity" evidence="2">
    <location>
        <begin position="274"/>
        <end position="304"/>
    </location>
</feature>
<protein>
    <recommendedName>
        <fullName evidence="3">BZIP domain-containing protein</fullName>
    </recommendedName>
</protein>
<evidence type="ECO:0000259" key="3">
    <source>
        <dbReference type="PROSITE" id="PS00036"/>
    </source>
</evidence>